<feature type="transmembrane region" description="Helical" evidence="4">
    <location>
        <begin position="120"/>
        <end position="138"/>
    </location>
</feature>
<proteinExistence type="predicted"/>
<evidence type="ECO:0000313" key="6">
    <source>
        <dbReference type="EMBL" id="KAB1229448.1"/>
    </source>
</evidence>
<keyword evidence="4" id="KW-0472">Membrane</keyword>
<feature type="transmembrane region" description="Helical" evidence="4">
    <location>
        <begin position="150"/>
        <end position="171"/>
    </location>
</feature>
<dbReference type="PANTHER" id="PTHR43280:SF2">
    <property type="entry name" value="HTH-TYPE TRANSCRIPTIONAL REGULATOR EXSA"/>
    <property type="match status" value="1"/>
</dbReference>
<keyword evidence="3" id="KW-0804">Transcription</keyword>
<gene>
    <name evidence="7" type="ORF">C1634_014660</name>
    <name evidence="6" type="ORF">F8D52_17950</name>
</gene>
<protein>
    <submittedName>
        <fullName evidence="6">Helix-turn-helix transcriptional regulator</fullName>
    </submittedName>
</protein>
<sequence>MENFYLENIESLKKRFIQQYNILTYCILIILIFVFQFYIYIPRMSHYLLGGLIFLIYSNFLIKNRYTANQIIRAYMIIAPAYHFYIMLTFWNNSISLFATLFPLPLAAYVFFSKKSAVRYLLYMLGNILACYITLTVFDIHFPKYAHNEVIFSDILNFIYTFSVIILLFIYHDKLNKFQILTGSKTELDFNVQSIDQHSEFQDTDKSVKKESTIDQKTVNEVFEKLNYIMSTKELFKDPKLNISMLSIQLNMNYNYLSKIIRNKGYQNFSAYLNEYRINYVKKLISETDLQKITLMYIYTEAGFSNQTTFNRVFKQIEDITPSEYIHKKFPSQDIQ</sequence>
<keyword evidence="4" id="KW-1133">Transmembrane helix</keyword>
<keyword evidence="4" id="KW-0812">Transmembrane</keyword>
<evidence type="ECO:0000256" key="4">
    <source>
        <dbReference type="SAM" id="Phobius"/>
    </source>
</evidence>
<dbReference type="GO" id="GO:0003700">
    <property type="term" value="F:DNA-binding transcription factor activity"/>
    <property type="evidence" value="ECO:0007669"/>
    <property type="project" value="InterPro"/>
</dbReference>
<feature type="transmembrane region" description="Helical" evidence="4">
    <location>
        <begin position="97"/>
        <end position="113"/>
    </location>
</feature>
<keyword evidence="9" id="KW-1185">Reference proteome</keyword>
<dbReference type="PROSITE" id="PS01124">
    <property type="entry name" value="HTH_ARAC_FAMILY_2"/>
    <property type="match status" value="1"/>
</dbReference>
<feature type="transmembrane region" description="Helical" evidence="4">
    <location>
        <begin position="45"/>
        <end position="62"/>
    </location>
</feature>
<feature type="transmembrane region" description="Helical" evidence="4">
    <location>
        <begin position="20"/>
        <end position="39"/>
    </location>
</feature>
<name>A0A316WFJ6_9FLAO</name>
<dbReference type="Proteomes" id="UP000236413">
    <property type="component" value="Unassembled WGS sequence"/>
</dbReference>
<evidence type="ECO:0000313" key="9">
    <source>
        <dbReference type="Proteomes" id="UP000326384"/>
    </source>
</evidence>
<dbReference type="Pfam" id="PF12833">
    <property type="entry name" value="HTH_18"/>
    <property type="match status" value="1"/>
</dbReference>
<evidence type="ECO:0000256" key="3">
    <source>
        <dbReference type="ARBA" id="ARBA00023163"/>
    </source>
</evidence>
<keyword evidence="2" id="KW-0238">DNA-binding</keyword>
<evidence type="ECO:0000256" key="1">
    <source>
        <dbReference type="ARBA" id="ARBA00023015"/>
    </source>
</evidence>
<dbReference type="InterPro" id="IPR018060">
    <property type="entry name" value="HTH_AraC"/>
</dbReference>
<evidence type="ECO:0000313" key="7">
    <source>
        <dbReference type="EMBL" id="PWN60211.1"/>
    </source>
</evidence>
<evidence type="ECO:0000259" key="5">
    <source>
        <dbReference type="PROSITE" id="PS01124"/>
    </source>
</evidence>
<feature type="domain" description="HTH araC/xylS-type" evidence="5">
    <location>
        <begin position="220"/>
        <end position="328"/>
    </location>
</feature>
<dbReference type="SMART" id="SM00342">
    <property type="entry name" value="HTH_ARAC"/>
    <property type="match status" value="1"/>
</dbReference>
<dbReference type="InterPro" id="IPR009057">
    <property type="entry name" value="Homeodomain-like_sf"/>
</dbReference>
<dbReference type="Proteomes" id="UP000326384">
    <property type="component" value="Unassembled WGS sequence"/>
</dbReference>
<dbReference type="AlphaFoldDB" id="A0A316WFJ6"/>
<evidence type="ECO:0000313" key="8">
    <source>
        <dbReference type="Proteomes" id="UP000236413"/>
    </source>
</evidence>
<dbReference type="RefSeq" id="WP_109738683.1">
    <property type="nucleotide sequence ID" value="NZ_PPEG02000006.1"/>
</dbReference>
<dbReference type="GO" id="GO:0043565">
    <property type="term" value="F:sequence-specific DNA binding"/>
    <property type="evidence" value="ECO:0007669"/>
    <property type="project" value="InterPro"/>
</dbReference>
<dbReference type="PANTHER" id="PTHR43280">
    <property type="entry name" value="ARAC-FAMILY TRANSCRIPTIONAL REGULATOR"/>
    <property type="match status" value="1"/>
</dbReference>
<dbReference type="Gene3D" id="1.10.10.60">
    <property type="entry name" value="Homeodomain-like"/>
    <property type="match status" value="2"/>
</dbReference>
<evidence type="ECO:0000256" key="2">
    <source>
        <dbReference type="ARBA" id="ARBA00023125"/>
    </source>
</evidence>
<keyword evidence="1" id="KW-0805">Transcription regulation</keyword>
<accession>A0A316WFJ6</accession>
<comment type="caution">
    <text evidence="7">The sequence shown here is derived from an EMBL/GenBank/DDBJ whole genome shotgun (WGS) entry which is preliminary data.</text>
</comment>
<organism evidence="7 8">
    <name type="scientific">Chryseobacterium viscerum</name>
    <dbReference type="NCBI Taxonomy" id="1037377"/>
    <lineage>
        <taxon>Bacteria</taxon>
        <taxon>Pseudomonadati</taxon>
        <taxon>Bacteroidota</taxon>
        <taxon>Flavobacteriia</taxon>
        <taxon>Flavobacteriales</taxon>
        <taxon>Weeksellaceae</taxon>
        <taxon>Chryseobacterium group</taxon>
        <taxon>Chryseobacterium</taxon>
    </lineage>
</organism>
<dbReference type="SUPFAM" id="SSF46689">
    <property type="entry name" value="Homeodomain-like"/>
    <property type="match status" value="1"/>
</dbReference>
<feature type="transmembrane region" description="Helical" evidence="4">
    <location>
        <begin position="74"/>
        <end position="91"/>
    </location>
</feature>
<reference evidence="7 8" key="1">
    <citation type="submission" date="2018-04" db="EMBL/GenBank/DDBJ databases">
        <title>Chryseobacterium oncorhynchi 701B-08T from rainbow trout, and Chryseobacterium viscerum 687B-08T from diseased fish.</title>
        <authorList>
            <person name="Jeong J.-J."/>
            <person name="Lee Y.J."/>
            <person name="Pathiraja D."/>
            <person name="Park B."/>
            <person name="Choi I.-G."/>
            <person name="Kim K.D."/>
        </authorList>
    </citation>
    <scope>NUCLEOTIDE SEQUENCE [LARGE SCALE GENOMIC DNA]</scope>
    <source>
        <strain evidence="7 8">687B-08</strain>
    </source>
</reference>
<dbReference type="EMBL" id="PPEG02000006">
    <property type="protein sequence ID" value="PWN60211.1"/>
    <property type="molecule type" value="Genomic_DNA"/>
</dbReference>
<dbReference type="EMBL" id="VTPV01000011">
    <property type="protein sequence ID" value="KAB1229448.1"/>
    <property type="molecule type" value="Genomic_DNA"/>
</dbReference>
<reference evidence="6 9" key="2">
    <citation type="journal article" date="2019" name="Stand. Genomic Sci.">
        <title>Draft Whole-Genome Sequence of a Novel Chryseobacterium viscerum Strain Isolated from Fresh Water at Dripping Springs, New Mexico.</title>
        <authorList>
            <person name="Kyndt J.A."/>
            <person name="Moore T.C."/>
        </authorList>
    </citation>
    <scope>NUCLEOTIDE SEQUENCE [LARGE SCALE GENOMIC DNA]</scope>
    <source>
        <strain evidence="6 9">DPS</strain>
    </source>
</reference>